<keyword evidence="10" id="KW-1133">Transmembrane helix</keyword>
<dbReference type="Gene3D" id="1.10.510.10">
    <property type="entry name" value="Transferase(Phosphotransferase) domain 1"/>
    <property type="match status" value="1"/>
</dbReference>
<feature type="domain" description="Gnk2-homologous" evidence="12">
    <location>
        <begin position="1"/>
        <end position="76"/>
    </location>
</feature>
<dbReference type="FunFam" id="3.30.430.20:FF:000029">
    <property type="entry name" value="Cysteine-rich receptor-like protein kinase 42"/>
    <property type="match status" value="1"/>
</dbReference>
<evidence type="ECO:0000256" key="9">
    <source>
        <dbReference type="ARBA" id="ARBA00023180"/>
    </source>
</evidence>
<keyword evidence="9" id="KW-0325">Glycoprotein</keyword>
<dbReference type="InterPro" id="IPR008271">
    <property type="entry name" value="Ser/Thr_kinase_AS"/>
</dbReference>
<keyword evidence="2" id="KW-0808">Transferase</keyword>
<gene>
    <name evidence="13" type="ORF">GH714_040692</name>
</gene>
<keyword evidence="8" id="KW-0675">Receptor</keyword>
<accession>A0A6A6MSA2</accession>
<keyword evidence="1" id="KW-0723">Serine/threonine-protein kinase</keyword>
<dbReference type="InterPro" id="IPR052059">
    <property type="entry name" value="CR_Ser/Thr_kinase"/>
</dbReference>
<dbReference type="GO" id="GO:0004674">
    <property type="term" value="F:protein serine/threonine kinase activity"/>
    <property type="evidence" value="ECO:0007669"/>
    <property type="project" value="UniProtKB-KW"/>
</dbReference>
<keyword evidence="10" id="KW-0472">Membrane</keyword>
<dbReference type="Pfam" id="PF01657">
    <property type="entry name" value="Stress-antifung"/>
    <property type="match status" value="1"/>
</dbReference>
<dbReference type="PROSITE" id="PS50011">
    <property type="entry name" value="PROTEIN_KINASE_DOM"/>
    <property type="match status" value="1"/>
</dbReference>
<protein>
    <recommendedName>
        <fullName evidence="15">Protein kinase domain-containing protein</fullName>
    </recommendedName>
</protein>
<evidence type="ECO:0000259" key="12">
    <source>
        <dbReference type="PROSITE" id="PS51473"/>
    </source>
</evidence>
<keyword evidence="7" id="KW-0067">ATP-binding</keyword>
<keyword evidence="4" id="KW-0677">Repeat</keyword>
<evidence type="ECO:0000256" key="2">
    <source>
        <dbReference type="ARBA" id="ARBA00022679"/>
    </source>
</evidence>
<dbReference type="Gene3D" id="3.30.200.20">
    <property type="entry name" value="Phosphorylase Kinase, domain 1"/>
    <property type="match status" value="1"/>
</dbReference>
<dbReference type="PROSITE" id="PS51473">
    <property type="entry name" value="GNK2"/>
    <property type="match status" value="1"/>
</dbReference>
<evidence type="ECO:0000256" key="10">
    <source>
        <dbReference type="SAM" id="Phobius"/>
    </source>
</evidence>
<dbReference type="GO" id="GO:0005524">
    <property type="term" value="F:ATP binding"/>
    <property type="evidence" value="ECO:0007669"/>
    <property type="project" value="UniProtKB-KW"/>
</dbReference>
<dbReference type="InterPro" id="IPR011009">
    <property type="entry name" value="Kinase-like_dom_sf"/>
</dbReference>
<reference evidence="13 14" key="1">
    <citation type="journal article" date="2020" name="Mol. Plant">
        <title>The Chromosome-Based Rubber Tree Genome Provides New Insights into Spurge Genome Evolution and Rubber Biosynthesis.</title>
        <authorList>
            <person name="Liu J."/>
            <person name="Shi C."/>
            <person name="Shi C.C."/>
            <person name="Li W."/>
            <person name="Zhang Q.J."/>
            <person name="Zhang Y."/>
            <person name="Li K."/>
            <person name="Lu H.F."/>
            <person name="Shi C."/>
            <person name="Zhu S.T."/>
            <person name="Xiao Z.Y."/>
            <person name="Nan H."/>
            <person name="Yue Y."/>
            <person name="Zhu X.G."/>
            <person name="Wu Y."/>
            <person name="Hong X.N."/>
            <person name="Fan G.Y."/>
            <person name="Tong Y."/>
            <person name="Zhang D."/>
            <person name="Mao C.L."/>
            <person name="Liu Y.L."/>
            <person name="Hao S.J."/>
            <person name="Liu W.Q."/>
            <person name="Lv M.Q."/>
            <person name="Zhang H.B."/>
            <person name="Liu Y."/>
            <person name="Hu-Tang G.R."/>
            <person name="Wang J.P."/>
            <person name="Wang J.H."/>
            <person name="Sun Y.H."/>
            <person name="Ni S.B."/>
            <person name="Chen W.B."/>
            <person name="Zhang X.C."/>
            <person name="Jiao Y.N."/>
            <person name="Eichler E.E."/>
            <person name="Li G.H."/>
            <person name="Liu X."/>
            <person name="Gao L.Z."/>
        </authorList>
    </citation>
    <scope>NUCLEOTIDE SEQUENCE [LARGE SCALE GENOMIC DNA]</scope>
    <source>
        <strain evidence="14">cv. GT1</strain>
        <tissue evidence="13">Leaf</tissue>
    </source>
</reference>
<evidence type="ECO:0000256" key="5">
    <source>
        <dbReference type="ARBA" id="ARBA00022741"/>
    </source>
</evidence>
<dbReference type="InterPro" id="IPR038408">
    <property type="entry name" value="GNK2_sf"/>
</dbReference>
<dbReference type="PANTHER" id="PTHR47973">
    <property type="entry name" value="CYSTEINE-RICH RECEPTOR-LIKE PROTEIN KINASE 3"/>
    <property type="match status" value="1"/>
</dbReference>
<evidence type="ECO:0000256" key="7">
    <source>
        <dbReference type="ARBA" id="ARBA00022840"/>
    </source>
</evidence>
<dbReference type="InterPro" id="IPR000719">
    <property type="entry name" value="Prot_kinase_dom"/>
</dbReference>
<evidence type="ECO:0000313" key="14">
    <source>
        <dbReference type="Proteomes" id="UP000467840"/>
    </source>
</evidence>
<dbReference type="FunFam" id="1.10.510.10:FF:000336">
    <property type="entry name" value="Cysteine-rich receptor-like protein kinase 2"/>
    <property type="match status" value="1"/>
</dbReference>
<dbReference type="CDD" id="cd23509">
    <property type="entry name" value="Gnk2-like"/>
    <property type="match status" value="1"/>
</dbReference>
<keyword evidence="14" id="KW-1185">Reference proteome</keyword>
<dbReference type="SUPFAM" id="SSF56112">
    <property type="entry name" value="Protein kinase-like (PK-like)"/>
    <property type="match status" value="1"/>
</dbReference>
<dbReference type="InterPro" id="IPR002902">
    <property type="entry name" value="GNK2"/>
</dbReference>
<name>A0A6A6MSA2_HEVBR</name>
<evidence type="ECO:0000256" key="1">
    <source>
        <dbReference type="ARBA" id="ARBA00022527"/>
    </source>
</evidence>
<dbReference type="Pfam" id="PF00069">
    <property type="entry name" value="Pkinase"/>
    <property type="match status" value="1"/>
</dbReference>
<keyword evidence="10" id="KW-0812">Transmembrane</keyword>
<keyword evidence="5" id="KW-0547">Nucleotide-binding</keyword>
<dbReference type="SMART" id="SM00220">
    <property type="entry name" value="S_TKc"/>
    <property type="match status" value="1"/>
</dbReference>
<dbReference type="AlphaFoldDB" id="A0A6A6MSA2"/>
<sequence>MESIQQQVSSRNWGHSAVTWPLPQVHALAQCHSDLSSLDCKLCFSQGRVKLPRCLPSTAARIFLDGCFLRYDNYSFLHESIDPKYDNVNCSHPTGVLIDSSLHMDFRKRDCLVKAGSQLKGCAPGAQGQALFTGCYMRYSTERFFNTSSEAADQHGTKAGIIAAIALAAAAFIVLASFGAFIGYERLSKRREKQNNIRGLSTRSNLNFKYEVLEKATNFFSNEMKLGQGGAGSVFKGNLPDGRTLHIEGPESLLVYEYVPNRSLDQILFMNNTIHILSWQQRYNIILGTAEGLAYLHGGSGVKIIHRDIKTSNILLDEMLTPKIADFGLARCFATDNTHISTGIAGTLGYMAPEYLIRGQLTEKADVYGFGVLVLEISTGKKNSIYSQGSNSILHSVWKHYKAKTVALAIDPRLTDRHPGKDAENVLQIGLLCTQASASLRPSMAEVVQMLTNREYEIPSPKQPPFLNASVLSADDSTPNSITKVSLTKSSSMTINRQVLTRLPSYGTQDSFVKASLRWKCFSRKV</sequence>
<proteinExistence type="predicted"/>
<keyword evidence="3" id="KW-0732">Signal</keyword>
<dbReference type="EMBL" id="JAAGAX010000005">
    <property type="protein sequence ID" value="KAF2315897.1"/>
    <property type="molecule type" value="Genomic_DNA"/>
</dbReference>
<evidence type="ECO:0000313" key="13">
    <source>
        <dbReference type="EMBL" id="KAF2315897.1"/>
    </source>
</evidence>
<evidence type="ECO:0000256" key="3">
    <source>
        <dbReference type="ARBA" id="ARBA00022729"/>
    </source>
</evidence>
<evidence type="ECO:0000259" key="11">
    <source>
        <dbReference type="PROSITE" id="PS50011"/>
    </source>
</evidence>
<dbReference type="Proteomes" id="UP000467840">
    <property type="component" value="Chromosome 15"/>
</dbReference>
<feature type="domain" description="Protein kinase" evidence="11">
    <location>
        <begin position="167"/>
        <end position="467"/>
    </location>
</feature>
<evidence type="ECO:0008006" key="15">
    <source>
        <dbReference type="Google" id="ProtNLM"/>
    </source>
</evidence>
<dbReference type="Gene3D" id="3.30.430.20">
    <property type="entry name" value="Gnk2 domain, C-X8-C-X2-C motif"/>
    <property type="match status" value="1"/>
</dbReference>
<dbReference type="PROSITE" id="PS00108">
    <property type="entry name" value="PROTEIN_KINASE_ST"/>
    <property type="match status" value="1"/>
</dbReference>
<evidence type="ECO:0000256" key="8">
    <source>
        <dbReference type="ARBA" id="ARBA00023170"/>
    </source>
</evidence>
<evidence type="ECO:0000256" key="6">
    <source>
        <dbReference type="ARBA" id="ARBA00022777"/>
    </source>
</evidence>
<keyword evidence="6" id="KW-0418">Kinase</keyword>
<evidence type="ECO:0000256" key="4">
    <source>
        <dbReference type="ARBA" id="ARBA00022737"/>
    </source>
</evidence>
<feature type="transmembrane region" description="Helical" evidence="10">
    <location>
        <begin position="161"/>
        <end position="184"/>
    </location>
</feature>
<comment type="caution">
    <text evidence="13">The sequence shown here is derived from an EMBL/GenBank/DDBJ whole genome shotgun (WGS) entry which is preliminary data.</text>
</comment>
<organism evidence="13 14">
    <name type="scientific">Hevea brasiliensis</name>
    <name type="common">Para rubber tree</name>
    <name type="synonym">Siphonia brasiliensis</name>
    <dbReference type="NCBI Taxonomy" id="3981"/>
    <lineage>
        <taxon>Eukaryota</taxon>
        <taxon>Viridiplantae</taxon>
        <taxon>Streptophyta</taxon>
        <taxon>Embryophyta</taxon>
        <taxon>Tracheophyta</taxon>
        <taxon>Spermatophyta</taxon>
        <taxon>Magnoliopsida</taxon>
        <taxon>eudicotyledons</taxon>
        <taxon>Gunneridae</taxon>
        <taxon>Pentapetalae</taxon>
        <taxon>rosids</taxon>
        <taxon>fabids</taxon>
        <taxon>Malpighiales</taxon>
        <taxon>Euphorbiaceae</taxon>
        <taxon>Crotonoideae</taxon>
        <taxon>Micrandreae</taxon>
        <taxon>Hevea</taxon>
    </lineage>
</organism>